<evidence type="ECO:0000256" key="3">
    <source>
        <dbReference type="ARBA" id="ARBA00025762"/>
    </source>
</evidence>
<dbReference type="Gene3D" id="3.60.15.10">
    <property type="entry name" value="Ribonuclease Z/Hydroxyacylglutathione hydrolase-like"/>
    <property type="match status" value="1"/>
</dbReference>
<name>A0A0A8L6D3_9SACH</name>
<gene>
    <name evidence="5" type="ORF">KLDO_g2076</name>
</gene>
<dbReference type="AlphaFoldDB" id="A0A0A8L6D3"/>
<reference evidence="5 6" key="1">
    <citation type="submission" date="2014-03" db="EMBL/GenBank/DDBJ databases">
        <title>The genome of Kluyveromyces dobzhanskii.</title>
        <authorList>
            <person name="Nystedt B."/>
            <person name="Astrom S."/>
        </authorList>
    </citation>
    <scope>NUCLEOTIDE SEQUENCE [LARGE SCALE GENOMIC DNA]</scope>
    <source>
        <strain evidence="5 6">CBS 2104</strain>
    </source>
</reference>
<dbReference type="InterPro" id="IPR024225">
    <property type="entry name" value="cAMP-PdiesteraseII_CS"/>
</dbReference>
<dbReference type="GO" id="GO:0004115">
    <property type="term" value="F:3',5'-cyclic-AMP phosphodiesterase activity"/>
    <property type="evidence" value="ECO:0007669"/>
    <property type="project" value="UniProtKB-UniRule"/>
</dbReference>
<evidence type="ECO:0000256" key="2">
    <source>
        <dbReference type="ARBA" id="ARBA00023149"/>
    </source>
</evidence>
<evidence type="ECO:0000256" key="4">
    <source>
        <dbReference type="PIRNR" id="PIRNR000962"/>
    </source>
</evidence>
<accession>A0A0A8L6D3</accession>
<dbReference type="EMBL" id="CCBQ010000027">
    <property type="protein sequence ID" value="CDO93785.1"/>
    <property type="molecule type" value="Genomic_DNA"/>
</dbReference>
<dbReference type="PROSITE" id="PS00607">
    <property type="entry name" value="PDEASE_II"/>
    <property type="match status" value="1"/>
</dbReference>
<dbReference type="InterPro" id="IPR000396">
    <property type="entry name" value="Pdiesterase2"/>
</dbReference>
<dbReference type="PRINTS" id="PR00388">
    <property type="entry name" value="PDIESTERASE2"/>
</dbReference>
<evidence type="ECO:0000313" key="6">
    <source>
        <dbReference type="Proteomes" id="UP000031516"/>
    </source>
</evidence>
<comment type="similarity">
    <text evidence="3 4">Belongs to the cyclic nucleotide phosphodiesterase class-II family.</text>
</comment>
<dbReference type="GO" id="GO:1902660">
    <property type="term" value="P:negative regulation of glucose mediated signaling pathway"/>
    <property type="evidence" value="ECO:0007669"/>
    <property type="project" value="TreeGrafter"/>
</dbReference>
<keyword evidence="6" id="KW-1185">Reference proteome</keyword>
<dbReference type="GO" id="GO:0006198">
    <property type="term" value="P:cAMP catabolic process"/>
    <property type="evidence" value="ECO:0007669"/>
    <property type="project" value="UniProtKB-UniRule"/>
</dbReference>
<keyword evidence="1 4" id="KW-0378">Hydrolase</keyword>
<organism evidence="5 6">
    <name type="scientific">Kluyveromyces dobzhanskii CBS 2104</name>
    <dbReference type="NCBI Taxonomy" id="1427455"/>
    <lineage>
        <taxon>Eukaryota</taxon>
        <taxon>Fungi</taxon>
        <taxon>Dikarya</taxon>
        <taxon>Ascomycota</taxon>
        <taxon>Saccharomycotina</taxon>
        <taxon>Saccharomycetes</taxon>
        <taxon>Saccharomycetales</taxon>
        <taxon>Saccharomycetaceae</taxon>
        <taxon>Kluyveromyces</taxon>
    </lineage>
</organism>
<dbReference type="GO" id="GO:0047555">
    <property type="term" value="F:3',5'-cyclic-GMP phosphodiesterase activity"/>
    <property type="evidence" value="ECO:0007669"/>
    <property type="project" value="TreeGrafter"/>
</dbReference>
<dbReference type="SUPFAM" id="SSF56281">
    <property type="entry name" value="Metallo-hydrolase/oxidoreductase"/>
    <property type="match status" value="1"/>
</dbReference>
<protein>
    <submittedName>
        <fullName evidence="5">WGS project CCBQ000000000 data, contig 00102</fullName>
    </submittedName>
</protein>
<comment type="caution">
    <text evidence="5">The sequence shown here is derived from an EMBL/GenBank/DDBJ whole genome shotgun (WGS) entry which is preliminary data.</text>
</comment>
<keyword evidence="2 4" id="KW-0114">cAMP</keyword>
<dbReference type="PANTHER" id="PTHR28283">
    <property type="entry name" value="3',5'-CYCLIC-NUCLEOTIDE PHOSPHODIESTERASE 1"/>
    <property type="match status" value="1"/>
</dbReference>
<sequence>MSAYPGCSFELTILGSGGGPLNNHTQSFLMKRAGSTDSGYICIDAGSGLAEIAEMIYAQEYGNTFLVKSLYRSSAEDVSRFLAQGVRCTIGFGTPSEAFFTKSSEPRTRIMRTAFEIFSEIKDYFITHPHLDHMVGLVLNSPVIYSKLGSYKKVYGTEYTIQMIKAHIFNDSIWPDLTVDKAIRLEPLKPKVSKKVDSIAGIDCTPFELHHGNTARDKESVMSTAYLFHDHKTDGQILICGDTESDLISQSTAMHDIWKHLAENVPIDNLKAIVLECSNTDEVDNSELYGHMSPKHIIWELKRLIELYDVEPEKFSLHIILTHIKDSDSEEDPKITVLKQVTKRCKQSGLDKYGISFSIAIQGFTIIL</sequence>
<dbReference type="PANTHER" id="PTHR28283:SF1">
    <property type="entry name" value="3',5'-CYCLIC-NUCLEOTIDE PHOSPHODIESTERASE 1"/>
    <property type="match status" value="1"/>
</dbReference>
<dbReference type="Pfam" id="PF02112">
    <property type="entry name" value="PDEase_II"/>
    <property type="match status" value="1"/>
</dbReference>
<dbReference type="PIRSF" id="PIRSF000962">
    <property type="entry name" value="Cyc_nuc_PDEase"/>
    <property type="match status" value="1"/>
</dbReference>
<dbReference type="InterPro" id="IPR036866">
    <property type="entry name" value="RibonucZ/Hydroxyglut_hydro"/>
</dbReference>
<evidence type="ECO:0000313" key="5">
    <source>
        <dbReference type="EMBL" id="CDO93785.1"/>
    </source>
</evidence>
<dbReference type="OrthoDB" id="258495at2759"/>
<dbReference type="CDD" id="cd07735">
    <property type="entry name" value="class_II_PDE_MBL-fold"/>
    <property type="match status" value="1"/>
</dbReference>
<dbReference type="Proteomes" id="UP000031516">
    <property type="component" value="Unassembled WGS sequence"/>
</dbReference>
<proteinExistence type="inferred from homology"/>
<evidence type="ECO:0000256" key="1">
    <source>
        <dbReference type="ARBA" id="ARBA00022801"/>
    </source>
</evidence>